<keyword evidence="2" id="KW-0436">Ligase</keyword>
<dbReference type="InterPro" id="IPR009008">
    <property type="entry name" value="Val/Leu/Ile-tRNA-synth_edit"/>
</dbReference>
<keyword evidence="8" id="KW-1185">Reference proteome</keyword>
<dbReference type="GO" id="GO:0005524">
    <property type="term" value="F:ATP binding"/>
    <property type="evidence" value="ECO:0007669"/>
    <property type="project" value="UniProtKB-KW"/>
</dbReference>
<sequence length="147" mass="16912">MPSHSSYDYMALLDLKSKPALRAKFRVKDEWVLPFEAMPIINNLEFSDKAAEKAYIDLKIKSQNEKVKLAEAKRLTYLKGFTEGTMLVGEYIRMKVQEAKPLIRTNLLELGHGVIYSELEKKVMSRSGDECVAVLTDQWYITYGEIE</sequence>
<dbReference type="GO" id="GO:0002161">
    <property type="term" value="F:aminoacyl-tRNA deacylase activity"/>
    <property type="evidence" value="ECO:0007669"/>
    <property type="project" value="InterPro"/>
</dbReference>
<evidence type="ECO:0000256" key="3">
    <source>
        <dbReference type="ARBA" id="ARBA00022741"/>
    </source>
</evidence>
<comment type="similarity">
    <text evidence="1">Belongs to the class-I aminoacyl-tRNA synthetase family.</text>
</comment>
<evidence type="ECO:0000313" key="7">
    <source>
        <dbReference type="EMBL" id="KAF6138036.1"/>
    </source>
</evidence>
<keyword evidence="5" id="KW-0648">Protein biosynthesis</keyword>
<evidence type="ECO:0000256" key="1">
    <source>
        <dbReference type="ARBA" id="ARBA00005594"/>
    </source>
</evidence>
<evidence type="ECO:0000256" key="2">
    <source>
        <dbReference type="ARBA" id="ARBA00022598"/>
    </source>
</evidence>
<proteinExistence type="inferred from homology"/>
<keyword evidence="6" id="KW-0030">Aminoacyl-tRNA synthetase</keyword>
<dbReference type="Proteomes" id="UP000541444">
    <property type="component" value="Unassembled WGS sequence"/>
</dbReference>
<dbReference type="InterPro" id="IPR004493">
    <property type="entry name" value="Leu-tRNA-synth_Ia_arc/euk"/>
</dbReference>
<dbReference type="PANTHER" id="PTHR45794:SF1">
    <property type="entry name" value="LEUCINE--TRNA LIGASE, CYTOPLASMIC"/>
    <property type="match status" value="1"/>
</dbReference>
<reference evidence="7 8" key="1">
    <citation type="journal article" date="2020" name="IScience">
        <title>Genome Sequencing of the Endangered Kingdonia uniflora (Circaeasteraceae, Ranunculales) Reveals Potential Mechanisms of Evolutionary Specialization.</title>
        <authorList>
            <person name="Sun Y."/>
            <person name="Deng T."/>
            <person name="Zhang A."/>
            <person name="Moore M.J."/>
            <person name="Landis J.B."/>
            <person name="Lin N."/>
            <person name="Zhang H."/>
            <person name="Zhang X."/>
            <person name="Huang J."/>
            <person name="Zhang X."/>
            <person name="Sun H."/>
            <person name="Wang H."/>
        </authorList>
    </citation>
    <scope>NUCLEOTIDE SEQUENCE [LARGE SCALE GENOMIC DNA]</scope>
    <source>
        <strain evidence="7">TB1705</strain>
        <tissue evidence="7">Leaf</tissue>
    </source>
</reference>
<evidence type="ECO:0000313" key="8">
    <source>
        <dbReference type="Proteomes" id="UP000541444"/>
    </source>
</evidence>
<dbReference type="Gene3D" id="3.90.740.10">
    <property type="entry name" value="Valyl/Leucyl/Isoleucyl-tRNA synthetase, editing domain"/>
    <property type="match status" value="1"/>
</dbReference>
<evidence type="ECO:0000256" key="6">
    <source>
        <dbReference type="ARBA" id="ARBA00023146"/>
    </source>
</evidence>
<dbReference type="GO" id="GO:0006429">
    <property type="term" value="P:leucyl-tRNA aminoacylation"/>
    <property type="evidence" value="ECO:0007669"/>
    <property type="project" value="InterPro"/>
</dbReference>
<protein>
    <submittedName>
        <fullName evidence="7">Uncharacterized protein</fullName>
    </submittedName>
</protein>
<accession>A0A7J7L5X6</accession>
<dbReference type="GO" id="GO:0004823">
    <property type="term" value="F:leucine-tRNA ligase activity"/>
    <property type="evidence" value="ECO:0007669"/>
    <property type="project" value="InterPro"/>
</dbReference>
<evidence type="ECO:0000256" key="5">
    <source>
        <dbReference type="ARBA" id="ARBA00022917"/>
    </source>
</evidence>
<organism evidence="7 8">
    <name type="scientific">Kingdonia uniflora</name>
    <dbReference type="NCBI Taxonomy" id="39325"/>
    <lineage>
        <taxon>Eukaryota</taxon>
        <taxon>Viridiplantae</taxon>
        <taxon>Streptophyta</taxon>
        <taxon>Embryophyta</taxon>
        <taxon>Tracheophyta</taxon>
        <taxon>Spermatophyta</taxon>
        <taxon>Magnoliopsida</taxon>
        <taxon>Ranunculales</taxon>
        <taxon>Circaeasteraceae</taxon>
        <taxon>Kingdonia</taxon>
    </lineage>
</organism>
<dbReference type="PANTHER" id="PTHR45794">
    <property type="entry name" value="LEUCYL-TRNA SYNTHETASE"/>
    <property type="match status" value="1"/>
</dbReference>
<evidence type="ECO:0000256" key="4">
    <source>
        <dbReference type="ARBA" id="ARBA00022840"/>
    </source>
</evidence>
<name>A0A7J7L5X6_9MAGN</name>
<keyword evidence="3" id="KW-0547">Nucleotide-binding</keyword>
<dbReference type="OrthoDB" id="1930820at2759"/>
<comment type="caution">
    <text evidence="7">The sequence shown here is derived from an EMBL/GenBank/DDBJ whole genome shotgun (WGS) entry which is preliminary data.</text>
</comment>
<dbReference type="EMBL" id="JACGCM010002617">
    <property type="protein sequence ID" value="KAF6138036.1"/>
    <property type="molecule type" value="Genomic_DNA"/>
</dbReference>
<keyword evidence="4" id="KW-0067">ATP-binding</keyword>
<dbReference type="AlphaFoldDB" id="A0A7J7L5X6"/>
<gene>
    <name evidence="7" type="ORF">GIB67_042941</name>
</gene>